<evidence type="ECO:0000256" key="5">
    <source>
        <dbReference type="SAM" id="SignalP"/>
    </source>
</evidence>
<organism evidence="7 8">
    <name type="scientific">Mariniblastus fucicola</name>
    <dbReference type="NCBI Taxonomy" id="980251"/>
    <lineage>
        <taxon>Bacteria</taxon>
        <taxon>Pseudomonadati</taxon>
        <taxon>Planctomycetota</taxon>
        <taxon>Planctomycetia</taxon>
        <taxon>Pirellulales</taxon>
        <taxon>Pirellulaceae</taxon>
        <taxon>Mariniblastus</taxon>
    </lineage>
</organism>
<dbReference type="GO" id="GO:0046872">
    <property type="term" value="F:metal ion binding"/>
    <property type="evidence" value="ECO:0007669"/>
    <property type="project" value="UniProtKB-KW"/>
</dbReference>
<dbReference type="AlphaFoldDB" id="A0A5B9PH22"/>
<accession>A0A5B9PH22</accession>
<dbReference type="STRING" id="980251.GCA_001642875_01078"/>
<reference evidence="7 8" key="1">
    <citation type="submission" date="2019-08" db="EMBL/GenBank/DDBJ databases">
        <title>Deep-cultivation of Planctomycetes and their phenomic and genomic characterization uncovers novel biology.</title>
        <authorList>
            <person name="Wiegand S."/>
            <person name="Jogler M."/>
            <person name="Boedeker C."/>
            <person name="Pinto D."/>
            <person name="Vollmers J."/>
            <person name="Rivas-Marin E."/>
            <person name="Kohn T."/>
            <person name="Peeters S.H."/>
            <person name="Heuer A."/>
            <person name="Rast P."/>
            <person name="Oberbeckmann S."/>
            <person name="Bunk B."/>
            <person name="Jeske O."/>
            <person name="Meyerdierks A."/>
            <person name="Storesund J.E."/>
            <person name="Kallscheuer N."/>
            <person name="Luecker S."/>
            <person name="Lage O.M."/>
            <person name="Pohl T."/>
            <person name="Merkel B.J."/>
            <person name="Hornburger P."/>
            <person name="Mueller R.-W."/>
            <person name="Bruemmer F."/>
            <person name="Labrenz M."/>
            <person name="Spormann A.M."/>
            <person name="Op den Camp H."/>
            <person name="Overmann J."/>
            <person name="Amann R."/>
            <person name="Jetten M.S.M."/>
            <person name="Mascher T."/>
            <person name="Medema M.H."/>
            <person name="Devos D.P."/>
            <person name="Kaster A.-K."/>
            <person name="Ovreas L."/>
            <person name="Rohde M."/>
            <person name="Galperin M.Y."/>
            <person name="Jogler C."/>
        </authorList>
    </citation>
    <scope>NUCLEOTIDE SEQUENCE [LARGE SCALE GENOMIC DNA]</scope>
    <source>
        <strain evidence="7 8">FC18</strain>
    </source>
</reference>
<dbReference type="InterPro" id="IPR009056">
    <property type="entry name" value="Cyt_c-like_dom"/>
</dbReference>
<evidence type="ECO:0000256" key="3">
    <source>
        <dbReference type="ARBA" id="ARBA00023004"/>
    </source>
</evidence>
<evidence type="ECO:0000256" key="2">
    <source>
        <dbReference type="ARBA" id="ARBA00022723"/>
    </source>
</evidence>
<dbReference type="Gene3D" id="1.10.760.10">
    <property type="entry name" value="Cytochrome c-like domain"/>
    <property type="match status" value="1"/>
</dbReference>
<keyword evidence="5" id="KW-0732">Signal</keyword>
<keyword evidence="8" id="KW-1185">Reference proteome</keyword>
<evidence type="ECO:0000313" key="8">
    <source>
        <dbReference type="Proteomes" id="UP000322214"/>
    </source>
</evidence>
<dbReference type="RefSeq" id="WP_157665101.1">
    <property type="nucleotide sequence ID" value="NZ_CP042912.1"/>
</dbReference>
<dbReference type="PROSITE" id="PS51007">
    <property type="entry name" value="CYTC"/>
    <property type="match status" value="1"/>
</dbReference>
<name>A0A5B9PH22_9BACT</name>
<keyword evidence="3 4" id="KW-0408">Iron</keyword>
<sequence length="818" mass="89694" precursor="true">MQVFKSLIRFASIAVLAIAATNVVAQDRGIPQKLTLPDGFSAKVVYGVPVEQQGSWVSITTDPQGRLITSSQYGGLYRITPATGDGEAKVEKLTAKIGRAQGLLCAFDSLYVVSHRGDNMPPGLFRCQDTNGDDQYDEVTMLREFDGGSEHGPHAVILSPDKQSLYICAGNMTKIPKPETSRPPRHWGEDQLIERLPDPGGHANDKMAPAGWVCKTDPEGKSFELVCAGFRNEYDIAFAPNGELFTYDADMEWDVGSPWYRPTRVCHVVSGGEFGWRNGSGKWPKYYPDSLPPVHEVGVGSPTGITFGTGAKFPAKYQNALFISDWSYGKIYALKLEPAGASWTATKEVFCSSNALPVTDVTINPVNGKMYFLIGGRRSQSALYEISYTGSESTAAVDAKVEPGELVKLRRELEESHVEGSSVSVDMLWENLGHSDRHIRFASRIGLEHQAPEKWISKIGDETRPNALLEGALAVARCGRDNGFREIAVKALDRLAWNDLSKSQRLALLRVYGLMMIRSQYQLPSAVAAVNSLSSEFPSGDADLDRELSKILIAANVESAVPQTLDLLLAADTQEEQVAYAWHLAVAKSGWTNEAREKYFNWFLGATEFLGGHSFGGYVKSVRDLAIRNMPEATKGELAELLAKKPVSIDPYADLKARDKVNDWTVDNLMPITDDDLKSRDLANGKKMFGVGSCYKCHRMAGQGGIVGPDLTAAGNRFATRDLIETLVDPSKSISDQYEATIFAMEDGRTVTGRVVNLAGGQYHVQPDMINPDRMVKINVAEIEAMKPSATSPMPQGLLDTMTRDDILDLIAWMRSVK</sequence>
<dbReference type="NCBIfam" id="TIGR02603">
    <property type="entry name" value="CxxCH_TIGR02603"/>
    <property type="match status" value="1"/>
</dbReference>
<dbReference type="GO" id="GO:0020037">
    <property type="term" value="F:heme binding"/>
    <property type="evidence" value="ECO:0007669"/>
    <property type="project" value="InterPro"/>
</dbReference>
<dbReference type="InterPro" id="IPR011042">
    <property type="entry name" value="6-blade_b-propeller_TolB-like"/>
</dbReference>
<proteinExistence type="predicted"/>
<dbReference type="KEGG" id="mff:MFFC18_44910"/>
<dbReference type="InterPro" id="IPR011041">
    <property type="entry name" value="Quinoprot_gluc/sorb_DH_b-prop"/>
</dbReference>
<protein>
    <submittedName>
        <fullName evidence="7">Cytochrome c</fullName>
    </submittedName>
</protein>
<evidence type="ECO:0000259" key="6">
    <source>
        <dbReference type="PROSITE" id="PS51007"/>
    </source>
</evidence>
<feature type="signal peptide" evidence="5">
    <location>
        <begin position="1"/>
        <end position="25"/>
    </location>
</feature>
<gene>
    <name evidence="7" type="ORF">MFFC18_44910</name>
</gene>
<dbReference type="GO" id="GO:0009055">
    <property type="term" value="F:electron transfer activity"/>
    <property type="evidence" value="ECO:0007669"/>
    <property type="project" value="InterPro"/>
</dbReference>
<dbReference type="SUPFAM" id="SSF50952">
    <property type="entry name" value="Soluble quinoprotein glucose dehydrogenase"/>
    <property type="match status" value="1"/>
</dbReference>
<keyword evidence="2 4" id="KW-0479">Metal-binding</keyword>
<dbReference type="InterPro" id="IPR013427">
    <property type="entry name" value="Haem-bd_dom_put"/>
</dbReference>
<dbReference type="PANTHER" id="PTHR33546:SF1">
    <property type="entry name" value="LARGE, MULTIFUNCTIONAL SECRETED PROTEIN"/>
    <property type="match status" value="1"/>
</dbReference>
<evidence type="ECO:0000256" key="1">
    <source>
        <dbReference type="ARBA" id="ARBA00022617"/>
    </source>
</evidence>
<feature type="domain" description="Cytochrome c" evidence="6">
    <location>
        <begin position="680"/>
        <end position="818"/>
    </location>
</feature>
<dbReference type="SUPFAM" id="SSF46626">
    <property type="entry name" value="Cytochrome c"/>
    <property type="match status" value="1"/>
</dbReference>
<dbReference type="Gene3D" id="2.120.10.30">
    <property type="entry name" value="TolB, C-terminal domain"/>
    <property type="match status" value="1"/>
</dbReference>
<feature type="chain" id="PRO_5023011807" evidence="5">
    <location>
        <begin position="26"/>
        <end position="818"/>
    </location>
</feature>
<dbReference type="InterPro" id="IPR036909">
    <property type="entry name" value="Cyt_c-like_dom_sf"/>
</dbReference>
<dbReference type="PANTHER" id="PTHR33546">
    <property type="entry name" value="LARGE, MULTIFUNCTIONAL SECRETED PROTEIN-RELATED"/>
    <property type="match status" value="1"/>
</dbReference>
<keyword evidence="1 4" id="KW-0349">Heme</keyword>
<evidence type="ECO:0000313" key="7">
    <source>
        <dbReference type="EMBL" id="QEG24570.1"/>
    </source>
</evidence>
<evidence type="ECO:0000256" key="4">
    <source>
        <dbReference type="PROSITE-ProRule" id="PRU00433"/>
    </source>
</evidence>
<dbReference type="EMBL" id="CP042912">
    <property type="protein sequence ID" value="QEG24570.1"/>
    <property type="molecule type" value="Genomic_DNA"/>
</dbReference>
<dbReference type="Proteomes" id="UP000322214">
    <property type="component" value="Chromosome"/>
</dbReference>